<evidence type="ECO:0000256" key="2">
    <source>
        <dbReference type="ARBA" id="ARBA00022598"/>
    </source>
</evidence>
<dbReference type="InterPro" id="IPR025110">
    <property type="entry name" value="AMP-bd_C"/>
</dbReference>
<organism evidence="7 8">
    <name type="scientific">Arthrobacter rhombi</name>
    <dbReference type="NCBI Taxonomy" id="71253"/>
    <lineage>
        <taxon>Bacteria</taxon>
        <taxon>Bacillati</taxon>
        <taxon>Actinomycetota</taxon>
        <taxon>Actinomycetes</taxon>
        <taxon>Micrococcales</taxon>
        <taxon>Micrococcaceae</taxon>
        <taxon>Arthrobacter</taxon>
    </lineage>
</organism>
<comment type="similarity">
    <text evidence="1">Belongs to the ATP-dependent AMP-binding enzyme family.</text>
</comment>
<keyword evidence="8" id="KW-1185">Reference proteome</keyword>
<dbReference type="NCBIfam" id="NF004837">
    <property type="entry name" value="PRK06187.1"/>
    <property type="match status" value="1"/>
</dbReference>
<dbReference type="FunFam" id="3.30.300.30:FF:000008">
    <property type="entry name" value="2,3-dihydroxybenzoate-AMP ligase"/>
    <property type="match status" value="1"/>
</dbReference>
<evidence type="ECO:0000313" key="8">
    <source>
        <dbReference type="Proteomes" id="UP000195913"/>
    </source>
</evidence>
<dbReference type="InterPro" id="IPR045851">
    <property type="entry name" value="AMP-bd_C_sf"/>
</dbReference>
<evidence type="ECO:0000259" key="5">
    <source>
        <dbReference type="Pfam" id="PF00501"/>
    </source>
</evidence>
<protein>
    <submittedName>
        <fullName evidence="7">Medium-chain-fatty-acid-CoA ligase</fullName>
    </submittedName>
</protein>
<dbReference type="Gene3D" id="3.30.300.30">
    <property type="match status" value="1"/>
</dbReference>
<accession>A0A1R4GVD2</accession>
<name>A0A1R4GVD2_9MICC</name>
<feature type="domain" description="AMP-binding enzyme C-terminal" evidence="6">
    <location>
        <begin position="467"/>
        <end position="541"/>
    </location>
</feature>
<dbReference type="Gene3D" id="3.40.50.12780">
    <property type="entry name" value="N-terminal domain of ligase-like"/>
    <property type="match status" value="1"/>
</dbReference>
<reference evidence="7 8" key="1">
    <citation type="submission" date="2017-02" db="EMBL/GenBank/DDBJ databases">
        <authorList>
            <person name="Peterson S.W."/>
        </authorList>
    </citation>
    <scope>NUCLEOTIDE SEQUENCE [LARGE SCALE GENOMIC DNA]</scope>
    <source>
        <strain evidence="7 8">B Ar 00.02</strain>
    </source>
</reference>
<dbReference type="Proteomes" id="UP000195913">
    <property type="component" value="Unassembled WGS sequence"/>
</dbReference>
<dbReference type="InterPro" id="IPR000873">
    <property type="entry name" value="AMP-dep_synth/lig_dom"/>
</dbReference>
<feature type="domain" description="AMP-dependent synthetase/ligase" evidence="5">
    <location>
        <begin position="29"/>
        <end position="415"/>
    </location>
</feature>
<dbReference type="RefSeq" id="WP_087000914.1">
    <property type="nucleotide sequence ID" value="NZ_FUHW01000052.1"/>
</dbReference>
<evidence type="ECO:0000256" key="3">
    <source>
        <dbReference type="ARBA" id="ARBA00022832"/>
    </source>
</evidence>
<dbReference type="EMBL" id="FUHW01000052">
    <property type="protein sequence ID" value="SJM72216.1"/>
    <property type="molecule type" value="Genomic_DNA"/>
</dbReference>
<keyword evidence="4" id="KW-0443">Lipid metabolism</keyword>
<dbReference type="InterPro" id="IPR042099">
    <property type="entry name" value="ANL_N_sf"/>
</dbReference>
<dbReference type="PANTHER" id="PTHR43859">
    <property type="entry name" value="ACYL-ACTIVATING ENZYME"/>
    <property type="match status" value="1"/>
</dbReference>
<evidence type="ECO:0000256" key="1">
    <source>
        <dbReference type="ARBA" id="ARBA00006432"/>
    </source>
</evidence>
<proteinExistence type="inferred from homology"/>
<dbReference type="PANTHER" id="PTHR43859:SF4">
    <property type="entry name" value="BUTANOATE--COA LIGASE AAE1-RELATED"/>
    <property type="match status" value="1"/>
</dbReference>
<dbReference type="SUPFAM" id="SSF56801">
    <property type="entry name" value="Acetyl-CoA synthetase-like"/>
    <property type="match status" value="1"/>
</dbReference>
<dbReference type="GO" id="GO:0016874">
    <property type="term" value="F:ligase activity"/>
    <property type="evidence" value="ECO:0007669"/>
    <property type="project" value="UniProtKB-KW"/>
</dbReference>
<dbReference type="AlphaFoldDB" id="A0A1R4GVD2"/>
<evidence type="ECO:0000256" key="4">
    <source>
        <dbReference type="ARBA" id="ARBA00023098"/>
    </source>
</evidence>
<dbReference type="Pfam" id="PF00501">
    <property type="entry name" value="AMP-binding"/>
    <property type="match status" value="1"/>
</dbReference>
<keyword evidence="2 7" id="KW-0436">Ligase</keyword>
<gene>
    <name evidence="7" type="ORF">FM101_14575</name>
</gene>
<evidence type="ECO:0000313" key="7">
    <source>
        <dbReference type="EMBL" id="SJM72216.1"/>
    </source>
</evidence>
<evidence type="ECO:0000259" key="6">
    <source>
        <dbReference type="Pfam" id="PF13193"/>
    </source>
</evidence>
<sequence>MSPASRTIVSGFPSTTGDDVQLNTTTLIRHAARTHGEREIVYRSTDGGWDRYTYAAAYERIQRGANALRALGVEPGTRVGVIDWNSRRHFELYWAIPGLAAVMVQLNLRLSPEDLAYVIADSDTSVICVDETLLPLAEAVAPAMPSVTTWVVMTDKPMSQIHTTLPNVHHYEDLLAANEPRIDWPEVDETSAYSACYTTGTTGRPKGVFYSHRAIYLHSYAIAANIGQTLDDCTMLITPMFHCQAWGLPQAATLMANKIVLPGRYSAEDTGPLTEALITEGVTITNGAPAIFLPMLRYIENLVEKPDLSRLRMLSGATEPPLAMMRGFKNLTGAELVHAYGATETSPLVTMNRYKPSVLARLSPEELLELKRKQGVPVSGVDVRLINADGNDVPCDGVTQGEICVRGPWVTRSYHGMSEEDLADRFVEEYWRSGDVGTIDADGYLKVTDRIKDVIKSGGEWISSIDMENLLLDHPLIAEAAVVGLPHPKWQERPFVLVVPTPGADVALEDVRDHLSGAFADWQLPEAMEVVTEIPRTSVGKFDKKRVRAEHTGIYASEPTGA</sequence>
<dbReference type="GO" id="GO:0006631">
    <property type="term" value="P:fatty acid metabolic process"/>
    <property type="evidence" value="ECO:0007669"/>
    <property type="project" value="UniProtKB-KW"/>
</dbReference>
<keyword evidence="3" id="KW-0276">Fatty acid metabolism</keyword>
<dbReference type="Pfam" id="PF13193">
    <property type="entry name" value="AMP-binding_C"/>
    <property type="match status" value="1"/>
</dbReference>